<protein>
    <submittedName>
        <fullName evidence="1">Uncharacterized protein</fullName>
    </submittedName>
</protein>
<proteinExistence type="predicted"/>
<dbReference type="EMBL" id="MN738823">
    <property type="protein sequence ID" value="QHT37970.1"/>
    <property type="molecule type" value="Genomic_DNA"/>
</dbReference>
<organism evidence="1">
    <name type="scientific">viral metagenome</name>
    <dbReference type="NCBI Taxonomy" id="1070528"/>
    <lineage>
        <taxon>unclassified sequences</taxon>
        <taxon>metagenomes</taxon>
        <taxon>organismal metagenomes</taxon>
    </lineage>
</organism>
<reference evidence="1" key="1">
    <citation type="journal article" date="2020" name="Nature">
        <title>Giant virus diversity and host interactions through global metagenomics.</title>
        <authorList>
            <person name="Schulz F."/>
            <person name="Roux S."/>
            <person name="Paez-Espino D."/>
            <person name="Jungbluth S."/>
            <person name="Walsh D.A."/>
            <person name="Denef V.J."/>
            <person name="McMahon K.D."/>
            <person name="Konstantinidis K.T."/>
            <person name="Eloe-Fadrosh E.A."/>
            <person name="Kyrpides N.C."/>
            <person name="Woyke T."/>
        </authorList>
    </citation>
    <scope>NUCLEOTIDE SEQUENCE</scope>
    <source>
        <strain evidence="1">GVMAG-S-ERX556049-19</strain>
    </source>
</reference>
<name>A0A6C0FDJ6_9ZZZZ</name>
<evidence type="ECO:0000313" key="1">
    <source>
        <dbReference type="EMBL" id="QHT37970.1"/>
    </source>
</evidence>
<accession>A0A6C0FDJ6</accession>
<sequence length="122" mass="14955">MNINSRIIIKNLYKESLKKVHKLGYRYGSLTRRDNKNWLCQEKILTKRRFRRLYNNNELGPFLAVNVRFQYDMGKEVHDENNVERLIDEGFSALRTLNYLMWHIEEMEYENLEKNKEKIKKK</sequence>
<dbReference type="AlphaFoldDB" id="A0A6C0FDJ6"/>